<dbReference type="RefSeq" id="WP_323328452.1">
    <property type="nucleotide sequence ID" value="NZ_JAYGIL010000009.1"/>
</dbReference>
<dbReference type="EMBL" id="JAYGIL010000009">
    <property type="protein sequence ID" value="MEA5403188.1"/>
    <property type="molecule type" value="Genomic_DNA"/>
</dbReference>
<gene>
    <name evidence="1" type="ORF">VB776_09705</name>
</gene>
<comment type="caution">
    <text evidence="1">The sequence shown here is derived from an EMBL/GenBank/DDBJ whole genome shotgun (WGS) entry which is preliminary data.</text>
</comment>
<name>A0ABU5S4P0_9BACT</name>
<proteinExistence type="predicted"/>
<sequence length="177" mass="21255">MSKTSEISWTNSNQLEDTSKVYQDYRKIQNSRQSILNFRKKLKETIIINDFVYIQPSFIISDFPIWNYEKISPFQKLSKDEKIKTYITNKDDVWLLDAFFDINVSFDELDDKFIENLFLNADFQFYLNEEENYLFICNSELLEYDFGKLKVISPLNALRKYGLRKLEQAKEKVYVKV</sequence>
<evidence type="ECO:0000313" key="1">
    <source>
        <dbReference type="EMBL" id="MEA5403188.1"/>
    </source>
</evidence>
<accession>A0ABU5S4P0</accession>
<organism evidence="1 2">
    <name type="scientific">Arcicella gelida</name>
    <dbReference type="NCBI Taxonomy" id="2984195"/>
    <lineage>
        <taxon>Bacteria</taxon>
        <taxon>Pseudomonadati</taxon>
        <taxon>Bacteroidota</taxon>
        <taxon>Cytophagia</taxon>
        <taxon>Cytophagales</taxon>
        <taxon>Flectobacillaceae</taxon>
        <taxon>Arcicella</taxon>
    </lineage>
</organism>
<evidence type="ECO:0000313" key="2">
    <source>
        <dbReference type="Proteomes" id="UP001303899"/>
    </source>
</evidence>
<dbReference type="Proteomes" id="UP001303899">
    <property type="component" value="Unassembled WGS sequence"/>
</dbReference>
<reference evidence="1 2" key="1">
    <citation type="submission" date="2023-12" db="EMBL/GenBank/DDBJ databases">
        <title>Novel species of the genus Arcicella isolated from rivers.</title>
        <authorList>
            <person name="Lu H."/>
        </authorList>
    </citation>
    <scope>NUCLEOTIDE SEQUENCE [LARGE SCALE GENOMIC DNA]</scope>
    <source>
        <strain evidence="1 2">DC2W</strain>
    </source>
</reference>
<keyword evidence="2" id="KW-1185">Reference proteome</keyword>
<protein>
    <submittedName>
        <fullName evidence="1">Uncharacterized protein</fullName>
    </submittedName>
</protein>